<dbReference type="RefSeq" id="WP_308981012.1">
    <property type="nucleotide sequence ID" value="NZ_JAVIDL010000005.1"/>
</dbReference>
<dbReference type="Proteomes" id="UP001243844">
    <property type="component" value="Unassembled WGS sequence"/>
</dbReference>
<feature type="compositionally biased region" description="Polar residues" evidence="1">
    <location>
        <begin position="58"/>
        <end position="78"/>
    </location>
</feature>
<evidence type="ECO:0000313" key="2">
    <source>
        <dbReference type="EMBL" id="MDQ8934847.1"/>
    </source>
</evidence>
<organism evidence="2 3">
    <name type="scientific">Acinetobacter rudis</name>
    <dbReference type="NCBI Taxonomy" id="632955"/>
    <lineage>
        <taxon>Bacteria</taxon>
        <taxon>Pseudomonadati</taxon>
        <taxon>Pseudomonadota</taxon>
        <taxon>Gammaproteobacteria</taxon>
        <taxon>Moraxellales</taxon>
        <taxon>Moraxellaceae</taxon>
        <taxon>Acinetobacter</taxon>
    </lineage>
</organism>
<reference evidence="2" key="1">
    <citation type="submission" date="2023-08" db="EMBL/GenBank/DDBJ databases">
        <title>Emergence of clinically-relevant ST2 carbapenem-resistant Acinetobacter baumannii strains in hospital sewages in Zhejiang, East of China.</title>
        <authorList>
            <person name="Kaichao C."/>
            <person name="Zhang R."/>
        </authorList>
    </citation>
    <scope>NUCLEOTIDE SEQUENCE</scope>
    <source>
        <strain evidence="2">M-RB-37</strain>
    </source>
</reference>
<name>A0AAW8J6X7_9GAMM</name>
<proteinExistence type="predicted"/>
<evidence type="ECO:0000313" key="3">
    <source>
        <dbReference type="Proteomes" id="UP001243844"/>
    </source>
</evidence>
<gene>
    <name evidence="2" type="ORF">RFH47_03760</name>
</gene>
<evidence type="ECO:0000256" key="1">
    <source>
        <dbReference type="SAM" id="MobiDB-lite"/>
    </source>
</evidence>
<feature type="region of interest" description="Disordered" evidence="1">
    <location>
        <begin position="58"/>
        <end position="79"/>
    </location>
</feature>
<protein>
    <submittedName>
        <fullName evidence="2">Uncharacterized protein</fullName>
    </submittedName>
</protein>
<dbReference type="EMBL" id="JAVIDL010000005">
    <property type="protein sequence ID" value="MDQ8934847.1"/>
    <property type="molecule type" value="Genomic_DNA"/>
</dbReference>
<comment type="caution">
    <text evidence="2">The sequence shown here is derived from an EMBL/GenBank/DDBJ whole genome shotgun (WGS) entry which is preliminary data.</text>
</comment>
<sequence>MGSDQAALLSHQIESANVVSSTGFAKRLQQKYGIDRQEADLIASSVYGALTGVRKTSTKASASQVQGDRPVNYTSTGAGRNGAFNQAKKMLVFLSACNPQE</sequence>
<dbReference type="AlphaFoldDB" id="A0AAW8J6X7"/>
<accession>A0AAW8J6X7</accession>